<evidence type="ECO:0000313" key="2">
    <source>
        <dbReference type="Proteomes" id="UP000002640"/>
    </source>
</evidence>
<sequence>MGKKVKRDSTRWLHSLGALLLTTGACSVMWELAALHAQSAFFSDDLRPELFTLAAPASVSPDDLLHLSFLEAACQVENASVLPWVFAAPGNAADRSFPNPKASTSLLHRGDPRLLEELKQCPDVDIYLPSEARGPAGCGAIVGPLKYLRSRLLPDWALEAQMYDIATGQSSNYWDLCPQTPMLFLSPDHLLKLVNSASWPKTKPVYLMAPAVDFNTKPVPHAANFTRSVLELTDVVLCRTMRCDQDIKQFLTRRATEENDEEKAHAVKSTRVLYTSQITPDPVTFARKMRDDEPVQNNVADFAYTRFAHTTWNVSSKTTQDVFSCWNNHKAELPPLDVYLLRALHEKKQNDGSRLYKPFPGNSETKVQVVNATKFSKQFGDASFFVCPTAEDDCLDLARAAGGVIVTADAYPMNEFVSGPAEGVVFPTQQLTPLPHAEYRSLVPDDSLLLPPPAANYRSSDLCSAVLKVRSELKLTDRKNIAVQTRRRFHEDAKYFMLSMLELQGFSHHARNLREQVQGEEELQVHLRHRN</sequence>
<gene>
    <name evidence="1" type="ORF">PHYSODRAFT_531960</name>
</gene>
<name>G5ADD4_PHYSP</name>
<evidence type="ECO:0000313" key="1">
    <source>
        <dbReference type="EMBL" id="EGZ06187.1"/>
    </source>
</evidence>
<dbReference type="Proteomes" id="UP000002640">
    <property type="component" value="Unassembled WGS sequence"/>
</dbReference>
<dbReference type="RefSeq" id="XP_009538084.1">
    <property type="nucleotide sequence ID" value="XM_009539789.1"/>
</dbReference>
<dbReference type="InParanoid" id="G5ADD4"/>
<dbReference type="GeneID" id="20661677"/>
<proteinExistence type="predicted"/>
<dbReference type="EMBL" id="JH159164">
    <property type="protein sequence ID" value="EGZ06187.1"/>
    <property type="molecule type" value="Genomic_DNA"/>
</dbReference>
<organism evidence="1 2">
    <name type="scientific">Phytophthora sojae (strain P6497)</name>
    <name type="common">Soybean stem and root rot agent</name>
    <name type="synonym">Phytophthora megasperma f. sp. glycines</name>
    <dbReference type="NCBI Taxonomy" id="1094619"/>
    <lineage>
        <taxon>Eukaryota</taxon>
        <taxon>Sar</taxon>
        <taxon>Stramenopiles</taxon>
        <taxon>Oomycota</taxon>
        <taxon>Peronosporomycetes</taxon>
        <taxon>Peronosporales</taxon>
        <taxon>Peronosporaceae</taxon>
        <taxon>Phytophthora</taxon>
    </lineage>
</organism>
<accession>G5ADD4</accession>
<dbReference type="PROSITE" id="PS51257">
    <property type="entry name" value="PROKAR_LIPOPROTEIN"/>
    <property type="match status" value="1"/>
</dbReference>
<dbReference type="OMA" id="ACSVMWE"/>
<dbReference type="KEGG" id="psoj:PHYSODRAFT_531960"/>
<dbReference type="AlphaFoldDB" id="G5ADD4"/>
<reference evidence="1 2" key="1">
    <citation type="journal article" date="2006" name="Science">
        <title>Phytophthora genome sequences uncover evolutionary origins and mechanisms of pathogenesis.</title>
        <authorList>
            <person name="Tyler B.M."/>
            <person name="Tripathy S."/>
            <person name="Zhang X."/>
            <person name="Dehal P."/>
            <person name="Jiang R.H."/>
            <person name="Aerts A."/>
            <person name="Arredondo F.D."/>
            <person name="Baxter L."/>
            <person name="Bensasson D."/>
            <person name="Beynon J.L."/>
            <person name="Chapman J."/>
            <person name="Damasceno C.M."/>
            <person name="Dorrance A.E."/>
            <person name="Dou D."/>
            <person name="Dickerman A.W."/>
            <person name="Dubchak I.L."/>
            <person name="Garbelotto M."/>
            <person name="Gijzen M."/>
            <person name="Gordon S.G."/>
            <person name="Govers F."/>
            <person name="Grunwald N.J."/>
            <person name="Huang W."/>
            <person name="Ivors K.L."/>
            <person name="Jones R.W."/>
            <person name="Kamoun S."/>
            <person name="Krampis K."/>
            <person name="Lamour K.H."/>
            <person name="Lee M.K."/>
            <person name="McDonald W.H."/>
            <person name="Medina M."/>
            <person name="Meijer H.J."/>
            <person name="Nordberg E.K."/>
            <person name="Maclean D.J."/>
            <person name="Ospina-Giraldo M.D."/>
            <person name="Morris P.F."/>
            <person name="Phuntumart V."/>
            <person name="Putnam N.H."/>
            <person name="Rash S."/>
            <person name="Rose J.K."/>
            <person name="Sakihama Y."/>
            <person name="Salamov A.A."/>
            <person name="Savidor A."/>
            <person name="Scheuring C.F."/>
            <person name="Smith B.M."/>
            <person name="Sobral B.W."/>
            <person name="Terry A."/>
            <person name="Torto-Alalibo T.A."/>
            <person name="Win J."/>
            <person name="Xu Z."/>
            <person name="Zhang H."/>
            <person name="Grigoriev I.V."/>
            <person name="Rokhsar D.S."/>
            <person name="Boore J.L."/>
        </authorList>
    </citation>
    <scope>NUCLEOTIDE SEQUENCE [LARGE SCALE GENOMIC DNA]</scope>
    <source>
        <strain evidence="1 2">P6497</strain>
    </source>
</reference>
<keyword evidence="2" id="KW-1185">Reference proteome</keyword>
<protein>
    <submittedName>
        <fullName evidence="1">Uncharacterized protein</fullName>
    </submittedName>
</protein>